<accession>A0AAE0XQI9</accession>
<dbReference type="EMBL" id="JAWDGP010007830">
    <property type="protein sequence ID" value="KAK3703498.1"/>
    <property type="molecule type" value="Genomic_DNA"/>
</dbReference>
<name>A0AAE0XQI9_9GAST</name>
<gene>
    <name evidence="4" type="ORF">RRG08_002116</name>
</gene>
<dbReference type="PROSITE" id="PS50234">
    <property type="entry name" value="VWFA"/>
    <property type="match status" value="1"/>
</dbReference>
<evidence type="ECO:0000259" key="3">
    <source>
        <dbReference type="PROSITE" id="PS50234"/>
    </source>
</evidence>
<dbReference type="InterPro" id="IPR002035">
    <property type="entry name" value="VWF_A"/>
</dbReference>
<keyword evidence="5" id="KW-1185">Reference proteome</keyword>
<dbReference type="PANTHER" id="PTHR24020">
    <property type="entry name" value="COLLAGEN ALPHA"/>
    <property type="match status" value="1"/>
</dbReference>
<dbReference type="Pfam" id="PF00092">
    <property type="entry name" value="VWA"/>
    <property type="match status" value="1"/>
</dbReference>
<sequence>MLRMTLGVLGLLGLFAVCCTAQQAVCSSNPLADVSFLVDASSYFQKSDASSTVDFLKSIVQAFLVGTDAVQFSLLTYRDRVQMPFLLYQRRDKSSVLTGLDETLNTQLTGSRSSTFLVLFFSRMVVLHPEYGARAKAASYVLLLTDSRPSNSAEAKSQAQLLKDEGTTVFVIGVGTAVDKSEIQNSLASSPEYGFIVSDFQSLMGVQNRIVQTICDGGTTSSSLPNQLTSSMRAVVQATTTTDFQYTTTTPALQYTTTTPPLQYTTTTPALQYTTTTPALQYTTTTPVLQYTTTTQDLLYTTTTPALQYTTTTPALQYTTTTPVLQYTTTTQDLLYTTTTPALQYTTTTPALLHKTTTPALQYTTTTPALEYTTTTPSLQHTTTTPSLQYTTTTPVLQYTTTTQSLQYMTTTPALQHTLTTPSLQYTTTTPSLQYTTTTPSLQGTTTTPHLLPTPTMPTSTSLPPTSPAPTSPTKPPSLPTQTNCSVTENEHLGDITVVCLVTSVYPKAGCRFYRITDGGPPTLLSSRSEYAHSQSGDGSAYNSVCQASVLVAELGAGTHTFRVQVYPNVTASEDVVHATTLAQNVTFSFPVASHSCPSSLLQDYLCGIPSQCTCSLLSPGRPTGLASWFYRGVSRITGPLTVFYDSNDPDLLYTCEAISTLGRKYGSTLKIETETTCG</sequence>
<dbReference type="PANTHER" id="PTHR24020:SF20">
    <property type="entry name" value="PH DOMAIN-CONTAINING PROTEIN"/>
    <property type="match status" value="1"/>
</dbReference>
<evidence type="ECO:0000256" key="1">
    <source>
        <dbReference type="SAM" id="MobiDB-lite"/>
    </source>
</evidence>
<dbReference type="Gene3D" id="3.40.50.410">
    <property type="entry name" value="von Willebrand factor, type A domain"/>
    <property type="match status" value="1"/>
</dbReference>
<reference evidence="4" key="1">
    <citation type="journal article" date="2023" name="G3 (Bethesda)">
        <title>A reference genome for the long-term kleptoplast-retaining sea slug Elysia crispata morphotype clarki.</title>
        <authorList>
            <person name="Eastman K.E."/>
            <person name="Pendleton A.L."/>
            <person name="Shaikh M.A."/>
            <person name="Suttiyut T."/>
            <person name="Ogas R."/>
            <person name="Tomko P."/>
            <person name="Gavelis G."/>
            <person name="Widhalm J.R."/>
            <person name="Wisecaver J.H."/>
        </authorList>
    </citation>
    <scope>NUCLEOTIDE SEQUENCE</scope>
    <source>
        <strain evidence="4">ECLA1</strain>
    </source>
</reference>
<feature type="region of interest" description="Disordered" evidence="1">
    <location>
        <begin position="433"/>
        <end position="484"/>
    </location>
</feature>
<dbReference type="InterPro" id="IPR050525">
    <property type="entry name" value="ECM_Assembly_Org"/>
</dbReference>
<feature type="compositionally biased region" description="Low complexity" evidence="1">
    <location>
        <begin position="433"/>
        <end position="464"/>
    </location>
</feature>
<dbReference type="InterPro" id="IPR036465">
    <property type="entry name" value="vWFA_dom_sf"/>
</dbReference>
<dbReference type="AlphaFoldDB" id="A0AAE0XQI9"/>
<feature type="signal peptide" evidence="2">
    <location>
        <begin position="1"/>
        <end position="21"/>
    </location>
</feature>
<feature type="compositionally biased region" description="Pro residues" evidence="1">
    <location>
        <begin position="465"/>
        <end position="479"/>
    </location>
</feature>
<dbReference type="SUPFAM" id="SSF53300">
    <property type="entry name" value="vWA-like"/>
    <property type="match status" value="1"/>
</dbReference>
<dbReference type="CDD" id="cd01450">
    <property type="entry name" value="vWFA_subfamily_ECM"/>
    <property type="match status" value="1"/>
</dbReference>
<feature type="chain" id="PRO_5042295866" description="VWFA domain-containing protein" evidence="2">
    <location>
        <begin position="22"/>
        <end position="679"/>
    </location>
</feature>
<organism evidence="4 5">
    <name type="scientific">Elysia crispata</name>
    <name type="common">lettuce slug</name>
    <dbReference type="NCBI Taxonomy" id="231223"/>
    <lineage>
        <taxon>Eukaryota</taxon>
        <taxon>Metazoa</taxon>
        <taxon>Spiralia</taxon>
        <taxon>Lophotrochozoa</taxon>
        <taxon>Mollusca</taxon>
        <taxon>Gastropoda</taxon>
        <taxon>Heterobranchia</taxon>
        <taxon>Euthyneura</taxon>
        <taxon>Panpulmonata</taxon>
        <taxon>Sacoglossa</taxon>
        <taxon>Placobranchoidea</taxon>
        <taxon>Plakobranchidae</taxon>
        <taxon>Elysia</taxon>
    </lineage>
</organism>
<proteinExistence type="predicted"/>
<dbReference type="Proteomes" id="UP001283361">
    <property type="component" value="Unassembled WGS sequence"/>
</dbReference>
<comment type="caution">
    <text evidence="4">The sequence shown here is derived from an EMBL/GenBank/DDBJ whole genome shotgun (WGS) entry which is preliminary data.</text>
</comment>
<dbReference type="SMART" id="SM00327">
    <property type="entry name" value="VWA"/>
    <property type="match status" value="1"/>
</dbReference>
<feature type="domain" description="VWFA" evidence="3">
    <location>
        <begin position="33"/>
        <end position="214"/>
    </location>
</feature>
<evidence type="ECO:0000313" key="4">
    <source>
        <dbReference type="EMBL" id="KAK3703498.1"/>
    </source>
</evidence>
<protein>
    <recommendedName>
        <fullName evidence="3">VWFA domain-containing protein</fullName>
    </recommendedName>
</protein>
<evidence type="ECO:0000256" key="2">
    <source>
        <dbReference type="SAM" id="SignalP"/>
    </source>
</evidence>
<evidence type="ECO:0000313" key="5">
    <source>
        <dbReference type="Proteomes" id="UP001283361"/>
    </source>
</evidence>
<keyword evidence="2" id="KW-0732">Signal</keyword>